<dbReference type="Proteomes" id="UP000094974">
    <property type="component" value="Unassembled WGS sequence"/>
</dbReference>
<dbReference type="InterPro" id="IPR050832">
    <property type="entry name" value="Bact_Acetyltransf"/>
</dbReference>
<accession>A0A074LC39</accession>
<evidence type="ECO:0000313" key="5">
    <source>
        <dbReference type="EMBL" id="URJ49915.1"/>
    </source>
</evidence>
<dbReference type="CDD" id="cd04301">
    <property type="entry name" value="NAT_SF"/>
    <property type="match status" value="1"/>
</dbReference>
<evidence type="ECO:0000313" key="4">
    <source>
        <dbReference type="EMBL" id="ODA09715.1"/>
    </source>
</evidence>
<reference evidence="6" key="1">
    <citation type="submission" date="2016-05" db="EMBL/GenBank/DDBJ databases">
        <title>Whole genome shotgun sequencing of cultured foodborne pathogen.</title>
        <authorList>
            <person name="Zheng J."/>
            <person name="Timme R."/>
            <person name="Allard M."/>
            <person name="Strain E."/>
            <person name="Luo Y."/>
            <person name="Brown E."/>
        </authorList>
    </citation>
    <scope>NUCLEOTIDE SEQUENCE [LARGE SCALE GENOMIC DNA]</scope>
    <source>
        <strain evidence="6">CFSAN034343</strain>
    </source>
</reference>
<dbReference type="PROSITE" id="PS51186">
    <property type="entry name" value="GNAT"/>
    <property type="match status" value="1"/>
</dbReference>
<dbReference type="PANTHER" id="PTHR43877">
    <property type="entry name" value="AMINOALKYLPHOSPHONATE N-ACETYLTRANSFERASE-RELATED-RELATED"/>
    <property type="match status" value="1"/>
</dbReference>
<keyword evidence="6" id="KW-1185">Reference proteome</keyword>
<dbReference type="Proteomes" id="UP001055784">
    <property type="component" value="Chromosome"/>
</dbReference>
<dbReference type="Gene3D" id="3.40.630.30">
    <property type="match status" value="1"/>
</dbReference>
<evidence type="ECO:0000313" key="6">
    <source>
        <dbReference type="Proteomes" id="UP000094974"/>
    </source>
</evidence>
<proteinExistence type="predicted"/>
<evidence type="ECO:0000256" key="2">
    <source>
        <dbReference type="ARBA" id="ARBA00023315"/>
    </source>
</evidence>
<evidence type="ECO:0000259" key="3">
    <source>
        <dbReference type="PROSITE" id="PS51186"/>
    </source>
</evidence>
<dbReference type="Pfam" id="PF00583">
    <property type="entry name" value="Acetyltransf_1"/>
    <property type="match status" value="1"/>
</dbReference>
<dbReference type="InterPro" id="IPR000182">
    <property type="entry name" value="GNAT_dom"/>
</dbReference>
<organism evidence="5 7">
    <name type="scientific">Paenibacillus polymyxa</name>
    <name type="common">Bacillus polymyxa</name>
    <dbReference type="NCBI Taxonomy" id="1406"/>
    <lineage>
        <taxon>Bacteria</taxon>
        <taxon>Bacillati</taxon>
        <taxon>Bacillota</taxon>
        <taxon>Bacilli</taxon>
        <taxon>Bacillales</taxon>
        <taxon>Paenibacillaceae</taxon>
        <taxon>Paenibacillus</taxon>
    </lineage>
</organism>
<keyword evidence="1" id="KW-0808">Transferase</keyword>
<dbReference type="AlphaFoldDB" id="A0A074LC39"/>
<evidence type="ECO:0000256" key="1">
    <source>
        <dbReference type="ARBA" id="ARBA00022679"/>
    </source>
</evidence>
<reference evidence="5" key="3">
    <citation type="submission" date="2022-11" db="EMBL/GenBank/DDBJ databases">
        <authorList>
            <person name="Vasilchenko N.G."/>
            <person name="Prazdnova E.V."/>
            <person name="Gorovtsov A.V."/>
            <person name="Chistyakov V.A."/>
            <person name="Pak M.L."/>
        </authorList>
    </citation>
    <scope>NUCLEOTIDE SEQUENCE</scope>
    <source>
        <strain evidence="5">R 4.5</strain>
    </source>
</reference>
<feature type="domain" description="N-acetyltransferase" evidence="3">
    <location>
        <begin position="7"/>
        <end position="164"/>
    </location>
</feature>
<evidence type="ECO:0000313" key="7">
    <source>
        <dbReference type="Proteomes" id="UP001055784"/>
    </source>
</evidence>
<dbReference type="GO" id="GO:0016747">
    <property type="term" value="F:acyltransferase activity, transferring groups other than amino-acyl groups"/>
    <property type="evidence" value="ECO:0007669"/>
    <property type="project" value="InterPro"/>
</dbReference>
<keyword evidence="2" id="KW-0012">Acyltransferase</keyword>
<dbReference type="SUPFAM" id="SSF55729">
    <property type="entry name" value="Acyl-CoA N-acyltransferases (Nat)"/>
    <property type="match status" value="1"/>
</dbReference>
<protein>
    <submittedName>
        <fullName evidence="5">GNAT family N-acetyltransferase</fullName>
    </submittedName>
    <submittedName>
        <fullName evidence="4">GNAT family acetyltransferase</fullName>
    </submittedName>
</protein>
<gene>
    <name evidence="4" type="ORF">A7312_00905</name>
    <name evidence="5" type="ORF">MF626_004328</name>
</gene>
<dbReference type="InterPro" id="IPR016181">
    <property type="entry name" value="Acyl_CoA_acyltransferase"/>
</dbReference>
<name>A0A074LC39_PAEPO</name>
<dbReference type="EMBL" id="LYND01000111">
    <property type="protein sequence ID" value="ODA09715.1"/>
    <property type="molecule type" value="Genomic_DNA"/>
</dbReference>
<sequence length="164" mass="18373">MFTSQPLTIRHSEMKDAPDLIALDELVWNERTAPASLSWKSRGEFLRNTPPGSQLVAIEQEVLCGYIGFRPPTLLASNCHVLEINIAVHPAYHRKGIGTALMNSMKDIAAAEGIRKLSLRVLSCNTEALMFYEKSGFAIEGRLHEEFYIAGQFVDDVLMAYFLK</sequence>
<dbReference type="EMBL" id="CP097770">
    <property type="protein sequence ID" value="URJ49915.1"/>
    <property type="molecule type" value="Genomic_DNA"/>
</dbReference>
<dbReference type="eggNOG" id="COG0456">
    <property type="taxonomic scope" value="Bacteria"/>
</dbReference>
<reference evidence="4" key="2">
    <citation type="submission" date="2016-05" db="EMBL/GenBank/DDBJ databases">
        <authorList>
            <person name="Zheng J."/>
            <person name="Timme R."/>
            <person name="Allard M."/>
            <person name="Strain E."/>
            <person name="Luo Y."/>
            <person name="Brown E."/>
        </authorList>
    </citation>
    <scope>NUCLEOTIDE SEQUENCE</scope>
    <source>
        <strain evidence="4">CFSAN034343</strain>
    </source>
</reference>
<dbReference type="RefSeq" id="WP_039271600.1">
    <property type="nucleotide sequence ID" value="NZ_CP011420.1"/>
</dbReference>